<dbReference type="AlphaFoldDB" id="A0A9D7SCS0"/>
<evidence type="ECO:0000313" key="2">
    <source>
        <dbReference type="Proteomes" id="UP000886657"/>
    </source>
</evidence>
<sequence length="168" mass="18840">MFRSWLALVLLLGLSGCREDPRRVENENLGFAATFPGPPKLHRHTDPGPFGEVEWFDLAMSPAGRLDETFSVAVGNLPPGDRGGTTPREILTTFQNYLRYRFGALRHTELPTEKGPGFRYKVKSPNGGMVEGIVVVRRGRLHHAQAIVRREGDPRTAAFLDDFEVRTR</sequence>
<gene>
    <name evidence="1" type="ORF">IPP58_01500</name>
</gene>
<reference evidence="1" key="1">
    <citation type="submission" date="2020-10" db="EMBL/GenBank/DDBJ databases">
        <title>Connecting structure to function with the recovery of over 1000 high-quality activated sludge metagenome-assembled genomes encoding full-length rRNA genes using long-read sequencing.</title>
        <authorList>
            <person name="Singleton C.M."/>
            <person name="Petriglieri F."/>
            <person name="Kristensen J.M."/>
            <person name="Kirkegaard R.H."/>
            <person name="Michaelsen T.Y."/>
            <person name="Andersen M.H."/>
            <person name="Karst S.M."/>
            <person name="Dueholm M.S."/>
            <person name="Nielsen P.H."/>
            <person name="Albertsen M."/>
        </authorList>
    </citation>
    <scope>NUCLEOTIDE SEQUENCE</scope>
    <source>
        <strain evidence="1">Skiv_18-Q3-R9-52_MAXAC.067</strain>
    </source>
</reference>
<accession>A0A9D7SCS0</accession>
<comment type="caution">
    <text evidence="1">The sequence shown here is derived from an EMBL/GenBank/DDBJ whole genome shotgun (WGS) entry which is preliminary data.</text>
</comment>
<dbReference type="PROSITE" id="PS51257">
    <property type="entry name" value="PROKAR_LIPOPROTEIN"/>
    <property type="match status" value="1"/>
</dbReference>
<protein>
    <recommendedName>
        <fullName evidence="3">Lipoprotein</fullName>
    </recommendedName>
</protein>
<dbReference type="Proteomes" id="UP000886657">
    <property type="component" value="Unassembled WGS sequence"/>
</dbReference>
<evidence type="ECO:0000313" key="1">
    <source>
        <dbReference type="EMBL" id="MBK9795172.1"/>
    </source>
</evidence>
<evidence type="ECO:0008006" key="3">
    <source>
        <dbReference type="Google" id="ProtNLM"/>
    </source>
</evidence>
<organism evidence="1 2">
    <name type="scientific">Candidatus Geothrix skivensis</name>
    <dbReference type="NCBI Taxonomy" id="2954439"/>
    <lineage>
        <taxon>Bacteria</taxon>
        <taxon>Pseudomonadati</taxon>
        <taxon>Acidobacteriota</taxon>
        <taxon>Holophagae</taxon>
        <taxon>Holophagales</taxon>
        <taxon>Holophagaceae</taxon>
        <taxon>Geothrix</taxon>
    </lineage>
</organism>
<proteinExistence type="predicted"/>
<name>A0A9D7SCS0_9BACT</name>
<dbReference type="EMBL" id="JADKIO010000004">
    <property type="protein sequence ID" value="MBK9795172.1"/>
    <property type="molecule type" value="Genomic_DNA"/>
</dbReference>